<dbReference type="AlphaFoldDB" id="A0A1P8K6Z1"/>
<name>A0A1P8K6Z1_9BURK</name>
<sequence length="69" mass="7783">MRRRVMRQPLKLPIVYIHEDLLLAHIYLVLLNVQFAAVMVSKRSFCGVAILLTTAAALMPALKKLTHSP</sequence>
<proteinExistence type="predicted"/>
<evidence type="ECO:0000256" key="1">
    <source>
        <dbReference type="SAM" id="Phobius"/>
    </source>
</evidence>
<dbReference type="STRING" id="1484693.RS694_03915"/>
<keyword evidence="1" id="KW-0472">Membrane</keyword>
<dbReference type="Proteomes" id="UP000186110">
    <property type="component" value="Chromosome"/>
</dbReference>
<keyword evidence="3" id="KW-1185">Reference proteome</keyword>
<evidence type="ECO:0000313" key="2">
    <source>
        <dbReference type="EMBL" id="APW41775.1"/>
    </source>
</evidence>
<protein>
    <submittedName>
        <fullName evidence="2">Uncharacterized protein</fullName>
    </submittedName>
</protein>
<keyword evidence="1" id="KW-1133">Transmembrane helix</keyword>
<feature type="transmembrane region" description="Helical" evidence="1">
    <location>
        <begin position="45"/>
        <end position="62"/>
    </location>
</feature>
<organism evidence="2 3">
    <name type="scientific">Rhodoferax saidenbachensis</name>
    <dbReference type="NCBI Taxonomy" id="1484693"/>
    <lineage>
        <taxon>Bacteria</taxon>
        <taxon>Pseudomonadati</taxon>
        <taxon>Pseudomonadota</taxon>
        <taxon>Betaproteobacteria</taxon>
        <taxon>Burkholderiales</taxon>
        <taxon>Comamonadaceae</taxon>
        <taxon>Rhodoferax</taxon>
    </lineage>
</organism>
<reference evidence="2 3" key="1">
    <citation type="submission" date="2017-01" db="EMBL/GenBank/DDBJ databases">
        <authorList>
            <person name="Mah S.A."/>
            <person name="Swanson W.J."/>
            <person name="Moy G.W."/>
            <person name="Vacquier V.D."/>
        </authorList>
    </citation>
    <scope>NUCLEOTIDE SEQUENCE [LARGE SCALE GENOMIC DNA]</scope>
    <source>
        <strain evidence="2 3">DSM 22694</strain>
    </source>
</reference>
<feature type="transmembrane region" description="Helical" evidence="1">
    <location>
        <begin position="21"/>
        <end position="39"/>
    </location>
</feature>
<evidence type="ECO:0000313" key="3">
    <source>
        <dbReference type="Proteomes" id="UP000186110"/>
    </source>
</evidence>
<dbReference type="EMBL" id="CP019239">
    <property type="protein sequence ID" value="APW41775.1"/>
    <property type="molecule type" value="Genomic_DNA"/>
</dbReference>
<gene>
    <name evidence="2" type="ORF">RS694_03915</name>
</gene>
<keyword evidence="1" id="KW-0812">Transmembrane</keyword>
<accession>A0A1P8K6Z1</accession>
<dbReference type="KEGG" id="rsb:RS694_03915"/>